<gene>
    <name evidence="3" type="ORF">ACFOD7_03370</name>
</gene>
<comment type="caution">
    <text evidence="3">The sequence shown here is derived from an EMBL/GenBank/DDBJ whole genome shotgun (WGS) entry which is preliminary data.</text>
</comment>
<accession>A0ABV7I8Y6</accession>
<evidence type="ECO:0000313" key="3">
    <source>
        <dbReference type="EMBL" id="MFC3167082.1"/>
    </source>
</evidence>
<dbReference type="RefSeq" id="WP_377706732.1">
    <property type="nucleotide sequence ID" value="NZ_JBHRTE010000014.1"/>
</dbReference>
<dbReference type="PANTHER" id="PTHR33608:SF12">
    <property type="entry name" value="DUF58 DOMAIN-CONTAINING PROTEIN"/>
    <property type="match status" value="1"/>
</dbReference>
<dbReference type="InterPro" id="IPR002881">
    <property type="entry name" value="DUF58"/>
</dbReference>
<name>A0ABV7I8Y6_9RHOB</name>
<evidence type="ECO:0000259" key="2">
    <source>
        <dbReference type="Pfam" id="PF01882"/>
    </source>
</evidence>
<dbReference type="Proteomes" id="UP001595557">
    <property type="component" value="Unassembled WGS sequence"/>
</dbReference>
<feature type="region of interest" description="Disordered" evidence="1">
    <location>
        <begin position="26"/>
        <end position="45"/>
    </location>
</feature>
<sequence>MVALPDAAGIRLTAAELLALRDPVPTRQRHRPMTRRAGAVPARTPGAGMDLREIRAYVAGDDPRRLDPAATARTGHPHIRSLHEDRDDTILLLADFRAPMLWGTGAALRSVRAARHLAQAGWRVAGRGGSVAALTTGARLAEIGGGSGDGPMAAVCQMLTRQHEHALSAPGHAPLAEAFARAMRLSLSGGRVLVATCLEGVRGAETALAILARRRSVTLALMLDETEMQPPPGPLAVSDGHRSRIARLSAPDTSADLARLRALGATVTEVRP</sequence>
<keyword evidence="4" id="KW-1185">Reference proteome</keyword>
<reference evidence="4" key="1">
    <citation type="journal article" date="2019" name="Int. J. Syst. Evol. Microbiol.">
        <title>The Global Catalogue of Microorganisms (GCM) 10K type strain sequencing project: providing services to taxonomists for standard genome sequencing and annotation.</title>
        <authorList>
            <consortium name="The Broad Institute Genomics Platform"/>
            <consortium name="The Broad Institute Genome Sequencing Center for Infectious Disease"/>
            <person name="Wu L."/>
            <person name="Ma J."/>
        </authorList>
    </citation>
    <scope>NUCLEOTIDE SEQUENCE [LARGE SCALE GENOMIC DNA]</scope>
    <source>
        <strain evidence="4">KCTC 52239</strain>
    </source>
</reference>
<evidence type="ECO:0000256" key="1">
    <source>
        <dbReference type="SAM" id="MobiDB-lite"/>
    </source>
</evidence>
<feature type="domain" description="DUF58" evidence="2">
    <location>
        <begin position="53"/>
        <end position="250"/>
    </location>
</feature>
<dbReference type="PANTHER" id="PTHR33608">
    <property type="entry name" value="BLL2464 PROTEIN"/>
    <property type="match status" value="1"/>
</dbReference>
<proteinExistence type="predicted"/>
<evidence type="ECO:0000313" key="4">
    <source>
        <dbReference type="Proteomes" id="UP001595557"/>
    </source>
</evidence>
<dbReference type="Pfam" id="PF01882">
    <property type="entry name" value="DUF58"/>
    <property type="match status" value="1"/>
</dbReference>
<protein>
    <submittedName>
        <fullName evidence="3">DUF58 domain-containing protein</fullName>
    </submittedName>
</protein>
<organism evidence="3 4">
    <name type="scientific">Paracoccus fontiphilus</name>
    <dbReference type="NCBI Taxonomy" id="1815556"/>
    <lineage>
        <taxon>Bacteria</taxon>
        <taxon>Pseudomonadati</taxon>
        <taxon>Pseudomonadota</taxon>
        <taxon>Alphaproteobacteria</taxon>
        <taxon>Rhodobacterales</taxon>
        <taxon>Paracoccaceae</taxon>
        <taxon>Paracoccus</taxon>
    </lineage>
</organism>
<dbReference type="EMBL" id="JBHRTE010000014">
    <property type="protein sequence ID" value="MFC3167082.1"/>
    <property type="molecule type" value="Genomic_DNA"/>
</dbReference>